<evidence type="ECO:0000256" key="6">
    <source>
        <dbReference type="ARBA" id="ARBA00022801"/>
    </source>
</evidence>
<keyword evidence="10 11" id="KW-0472">Membrane</keyword>
<sequence>MTTLLATLLVLSVLIVIHEFGHLLAAKRLGIKVLRFSIGFGPRLFGIEVGGTEYRLSSLPFGGYVRMAGEEGLAEPGVETETEGRFSAKPVWARSIVVLAGPMGNLVFAGIILFGIVYTLGIETYKPVVGQIEEGSPAASAGLLPGDRIISADGRSVQFWSDLVDAVAECDGSEMRLIVDRDGQRIEKALVPRYDETIDRWRVGVGPWVGTEVGTVRR</sequence>
<comment type="caution">
    <text evidence="13">The sequence shown here is derived from an EMBL/GenBank/DDBJ whole genome shotgun (WGS) entry which is preliminary data.</text>
</comment>
<dbReference type="PANTHER" id="PTHR42837:SF2">
    <property type="entry name" value="MEMBRANE METALLOPROTEASE ARASP2, CHLOROPLASTIC-RELATED"/>
    <property type="match status" value="1"/>
</dbReference>
<dbReference type="Pfam" id="PF02163">
    <property type="entry name" value="Peptidase_M50"/>
    <property type="match status" value="1"/>
</dbReference>
<comment type="cofactor">
    <cofactor evidence="1">
        <name>Zn(2+)</name>
        <dbReference type="ChEBI" id="CHEBI:29105"/>
    </cofactor>
</comment>
<evidence type="ECO:0000256" key="7">
    <source>
        <dbReference type="ARBA" id="ARBA00022833"/>
    </source>
</evidence>
<feature type="non-terminal residue" evidence="13">
    <location>
        <position position="218"/>
    </location>
</feature>
<evidence type="ECO:0000259" key="12">
    <source>
        <dbReference type="PROSITE" id="PS50106"/>
    </source>
</evidence>
<comment type="similarity">
    <text evidence="3">Belongs to the peptidase M50B family.</text>
</comment>
<dbReference type="EMBL" id="LJUI01000008">
    <property type="protein sequence ID" value="KPK70857.1"/>
    <property type="molecule type" value="Genomic_DNA"/>
</dbReference>
<keyword evidence="5 11" id="KW-0812">Transmembrane</keyword>
<evidence type="ECO:0000256" key="9">
    <source>
        <dbReference type="ARBA" id="ARBA00023049"/>
    </source>
</evidence>
<keyword evidence="4" id="KW-0645">Protease</keyword>
<evidence type="ECO:0000256" key="3">
    <source>
        <dbReference type="ARBA" id="ARBA00007931"/>
    </source>
</evidence>
<keyword evidence="6" id="KW-0378">Hydrolase</keyword>
<dbReference type="PROSITE" id="PS50106">
    <property type="entry name" value="PDZ"/>
    <property type="match status" value="1"/>
</dbReference>
<keyword evidence="7" id="KW-0862">Zinc</keyword>
<name>A0A0S8GDP7_UNCT6</name>
<dbReference type="GO" id="GO:0016020">
    <property type="term" value="C:membrane"/>
    <property type="evidence" value="ECO:0007669"/>
    <property type="project" value="UniProtKB-SubCell"/>
</dbReference>
<dbReference type="InterPro" id="IPR004387">
    <property type="entry name" value="Pept_M50_Zn"/>
</dbReference>
<dbReference type="GO" id="GO:0004222">
    <property type="term" value="F:metalloendopeptidase activity"/>
    <property type="evidence" value="ECO:0007669"/>
    <property type="project" value="InterPro"/>
</dbReference>
<evidence type="ECO:0000313" key="13">
    <source>
        <dbReference type="EMBL" id="KPK70857.1"/>
    </source>
</evidence>
<accession>A0A0S8GDP7</accession>
<evidence type="ECO:0000256" key="5">
    <source>
        <dbReference type="ARBA" id="ARBA00022692"/>
    </source>
</evidence>
<dbReference type="GO" id="GO:0006508">
    <property type="term" value="P:proteolysis"/>
    <property type="evidence" value="ECO:0007669"/>
    <property type="project" value="UniProtKB-KW"/>
</dbReference>
<dbReference type="InterPro" id="IPR001478">
    <property type="entry name" value="PDZ"/>
</dbReference>
<keyword evidence="9" id="KW-0482">Metalloprotease</keyword>
<evidence type="ECO:0000256" key="8">
    <source>
        <dbReference type="ARBA" id="ARBA00022989"/>
    </source>
</evidence>
<feature type="transmembrane region" description="Helical" evidence="11">
    <location>
        <begin position="96"/>
        <end position="120"/>
    </location>
</feature>
<evidence type="ECO:0000256" key="10">
    <source>
        <dbReference type="ARBA" id="ARBA00023136"/>
    </source>
</evidence>
<organism evidence="13 14">
    <name type="scientific">candidate division TA06 bacterium SM23_40</name>
    <dbReference type="NCBI Taxonomy" id="1703774"/>
    <lineage>
        <taxon>Bacteria</taxon>
        <taxon>Bacteria division TA06</taxon>
    </lineage>
</organism>
<dbReference type="AlphaFoldDB" id="A0A0S8GDP7"/>
<dbReference type="CDD" id="cd23081">
    <property type="entry name" value="cpPDZ_EcRseP-like"/>
    <property type="match status" value="1"/>
</dbReference>
<gene>
    <name evidence="13" type="ORF">AMJ82_01805</name>
</gene>
<evidence type="ECO:0000313" key="14">
    <source>
        <dbReference type="Proteomes" id="UP000051717"/>
    </source>
</evidence>
<dbReference type="Gene3D" id="2.30.42.10">
    <property type="match status" value="1"/>
</dbReference>
<keyword evidence="8 11" id="KW-1133">Transmembrane helix</keyword>
<dbReference type="PANTHER" id="PTHR42837">
    <property type="entry name" value="REGULATOR OF SIGMA-E PROTEASE RSEP"/>
    <property type="match status" value="1"/>
</dbReference>
<evidence type="ECO:0000256" key="4">
    <source>
        <dbReference type="ARBA" id="ARBA00022670"/>
    </source>
</evidence>
<comment type="subcellular location">
    <subcellularLocation>
        <location evidence="2">Membrane</location>
        <topology evidence="2">Multi-pass membrane protein</topology>
    </subcellularLocation>
</comment>
<feature type="domain" description="PDZ" evidence="12">
    <location>
        <begin position="95"/>
        <end position="158"/>
    </location>
</feature>
<evidence type="ECO:0000256" key="2">
    <source>
        <dbReference type="ARBA" id="ARBA00004141"/>
    </source>
</evidence>
<dbReference type="InterPro" id="IPR008915">
    <property type="entry name" value="Peptidase_M50"/>
</dbReference>
<dbReference type="InterPro" id="IPR036034">
    <property type="entry name" value="PDZ_sf"/>
</dbReference>
<dbReference type="CDD" id="cd06163">
    <property type="entry name" value="S2P-M50_PDZ_RseP-like"/>
    <property type="match status" value="1"/>
</dbReference>
<dbReference type="Proteomes" id="UP000051717">
    <property type="component" value="Unassembled WGS sequence"/>
</dbReference>
<dbReference type="SMART" id="SM00228">
    <property type="entry name" value="PDZ"/>
    <property type="match status" value="1"/>
</dbReference>
<reference evidence="13 14" key="1">
    <citation type="journal article" date="2015" name="Microbiome">
        <title>Genomic resolution of linkages in carbon, nitrogen, and sulfur cycling among widespread estuary sediment bacteria.</title>
        <authorList>
            <person name="Baker B.J."/>
            <person name="Lazar C.S."/>
            <person name="Teske A.P."/>
            <person name="Dick G.J."/>
        </authorList>
    </citation>
    <scope>NUCLEOTIDE SEQUENCE [LARGE SCALE GENOMIC DNA]</scope>
    <source>
        <strain evidence="13">SM23_40</strain>
    </source>
</reference>
<proteinExistence type="inferred from homology"/>
<evidence type="ECO:0000256" key="1">
    <source>
        <dbReference type="ARBA" id="ARBA00001947"/>
    </source>
</evidence>
<dbReference type="SUPFAM" id="SSF50156">
    <property type="entry name" value="PDZ domain-like"/>
    <property type="match status" value="1"/>
</dbReference>
<protein>
    <recommendedName>
        <fullName evidence="12">PDZ domain-containing protein</fullName>
    </recommendedName>
</protein>
<evidence type="ECO:0000256" key="11">
    <source>
        <dbReference type="SAM" id="Phobius"/>
    </source>
</evidence>